<protein>
    <submittedName>
        <fullName evidence="1">Uncharacterized protein</fullName>
    </submittedName>
</protein>
<dbReference type="Proteomes" id="UP000054928">
    <property type="component" value="Unassembled WGS sequence"/>
</dbReference>
<name>A0A0N7L813_PLAHL</name>
<evidence type="ECO:0000313" key="1">
    <source>
        <dbReference type="EMBL" id="CEG48595.1"/>
    </source>
</evidence>
<dbReference type="GeneID" id="36401465"/>
<dbReference type="EMBL" id="CCYD01002939">
    <property type="protein sequence ID" value="CEG48595.1"/>
    <property type="molecule type" value="Genomic_DNA"/>
</dbReference>
<evidence type="ECO:0000313" key="2">
    <source>
        <dbReference type="Proteomes" id="UP000054928"/>
    </source>
</evidence>
<accession>A0A0N7L813</accession>
<dbReference type="AlphaFoldDB" id="A0A0N7L813"/>
<dbReference type="RefSeq" id="XP_024584964.1">
    <property type="nucleotide sequence ID" value="XM_024719691.1"/>
</dbReference>
<proteinExistence type="predicted"/>
<sequence length="66" mass="7524">MLLEIQRSKVLVFSRKSASQSLPIKTPRQLVRLQNVCVVDAHYALNSRSIDDLLVLDTDLRDYPAL</sequence>
<keyword evidence="2" id="KW-1185">Reference proteome</keyword>
<reference evidence="2" key="1">
    <citation type="submission" date="2014-09" db="EMBL/GenBank/DDBJ databases">
        <authorList>
            <person name="Sharma Rahul"/>
            <person name="Thines Marco"/>
        </authorList>
    </citation>
    <scope>NUCLEOTIDE SEQUENCE [LARGE SCALE GENOMIC DNA]</scope>
</reference>
<organism evidence="1 2">
    <name type="scientific">Plasmopara halstedii</name>
    <name type="common">Downy mildew of sunflower</name>
    <dbReference type="NCBI Taxonomy" id="4781"/>
    <lineage>
        <taxon>Eukaryota</taxon>
        <taxon>Sar</taxon>
        <taxon>Stramenopiles</taxon>
        <taxon>Oomycota</taxon>
        <taxon>Peronosporomycetes</taxon>
        <taxon>Peronosporales</taxon>
        <taxon>Peronosporaceae</taxon>
        <taxon>Plasmopara</taxon>
    </lineage>
</organism>